<dbReference type="HAMAP" id="MF_00057">
    <property type="entry name" value="KdsB"/>
    <property type="match status" value="1"/>
</dbReference>
<sequence>MTQSFQSTEGLRSAESSGFTVVIPARFASSRLPGKPLAEIAGKPMVQHVYERALASDAQRVIIATDDERIMKVAEGFGAEVCMTLPGHPSGTDRLQEVSRIYDMKDDEIIVNVQGDEPLIPPSVINQVAKNLSAAPDAGAATLSNPLVQAEQVFDPNVVKVVTDSNGYALYFSRAPIPWARDDFAGGERKMPAEMCFQRHIGIYAYRVELLNHYVTWGVSPIEKMESLEQLRLMWNGYRIHVAEAVETPPHGVDTEQDLTAVRQFLERGSQVVGDSEQNEKAVRV</sequence>
<organism evidence="6 7">
    <name type="scientific">Endozoicomonas elysicola</name>
    <dbReference type="NCBI Taxonomy" id="305900"/>
    <lineage>
        <taxon>Bacteria</taxon>
        <taxon>Pseudomonadati</taxon>
        <taxon>Pseudomonadota</taxon>
        <taxon>Gammaproteobacteria</taxon>
        <taxon>Oceanospirillales</taxon>
        <taxon>Endozoicomonadaceae</taxon>
        <taxon>Endozoicomonas</taxon>
    </lineage>
</organism>
<dbReference type="UniPathway" id="UPA00358">
    <property type="reaction ID" value="UER00476"/>
</dbReference>
<evidence type="ECO:0000313" key="7">
    <source>
        <dbReference type="Proteomes" id="UP000027997"/>
    </source>
</evidence>
<dbReference type="STRING" id="305900.GV64_11725"/>
<protein>
    <recommendedName>
        <fullName evidence="5">3-deoxy-manno-octulosonate cytidylyltransferase</fullName>
        <ecNumber evidence="5">2.7.7.38</ecNumber>
    </recommendedName>
    <alternativeName>
        <fullName evidence="5">CMP-2-keto-3-deoxyoctulosonic acid synthase</fullName>
        <shortName evidence="5">CKS</shortName>
        <shortName evidence="5">CMP-KDO synthase</shortName>
    </alternativeName>
</protein>
<dbReference type="GO" id="GO:0008690">
    <property type="term" value="F:3-deoxy-manno-octulosonate cytidylyltransferase activity"/>
    <property type="evidence" value="ECO:0007669"/>
    <property type="project" value="UniProtKB-UniRule"/>
</dbReference>
<accession>A0A081KAZ1</accession>
<evidence type="ECO:0000256" key="5">
    <source>
        <dbReference type="HAMAP-Rule" id="MF_00057"/>
    </source>
</evidence>
<comment type="pathway">
    <text evidence="5">Nucleotide-sugar biosynthesis; CMP-3-deoxy-D-manno-octulosonate biosynthesis; CMP-3-deoxy-D-manno-octulosonate from 3-deoxy-D-manno-octulosonate and CTP: step 1/1.</text>
</comment>
<dbReference type="CDD" id="cd02517">
    <property type="entry name" value="CMP-KDO-Synthetase"/>
    <property type="match status" value="1"/>
</dbReference>
<dbReference type="FunFam" id="3.90.550.10:FF:000011">
    <property type="entry name" value="3-deoxy-manno-octulosonate cytidylyltransferase"/>
    <property type="match status" value="1"/>
</dbReference>
<proteinExistence type="inferred from homology"/>
<comment type="catalytic activity">
    <reaction evidence="5">
        <text>3-deoxy-alpha-D-manno-oct-2-ulosonate + CTP = CMP-3-deoxy-beta-D-manno-octulosonate + diphosphate</text>
        <dbReference type="Rhea" id="RHEA:23448"/>
        <dbReference type="ChEBI" id="CHEBI:33019"/>
        <dbReference type="ChEBI" id="CHEBI:37563"/>
        <dbReference type="ChEBI" id="CHEBI:85986"/>
        <dbReference type="ChEBI" id="CHEBI:85987"/>
        <dbReference type="EC" id="2.7.7.38"/>
    </reaction>
</comment>
<dbReference type="InterPro" id="IPR029044">
    <property type="entry name" value="Nucleotide-diphossugar_trans"/>
</dbReference>
<dbReference type="InterPro" id="IPR003329">
    <property type="entry name" value="Cytidylyl_trans"/>
</dbReference>
<dbReference type="SUPFAM" id="SSF53448">
    <property type="entry name" value="Nucleotide-diphospho-sugar transferases"/>
    <property type="match status" value="1"/>
</dbReference>
<dbReference type="GO" id="GO:0009103">
    <property type="term" value="P:lipopolysaccharide biosynthetic process"/>
    <property type="evidence" value="ECO:0007669"/>
    <property type="project" value="UniProtKB-UniRule"/>
</dbReference>
<dbReference type="Proteomes" id="UP000027997">
    <property type="component" value="Unassembled WGS sequence"/>
</dbReference>
<keyword evidence="4 5" id="KW-0448">Lipopolysaccharide biosynthesis</keyword>
<comment type="subcellular location">
    <subcellularLocation>
        <location evidence="5">Cytoplasm</location>
    </subcellularLocation>
    <subcellularLocation>
        <location evidence="1">Membrane</location>
    </subcellularLocation>
</comment>
<dbReference type="NCBIfam" id="NF009905">
    <property type="entry name" value="PRK13368.1"/>
    <property type="match status" value="1"/>
</dbReference>
<dbReference type="NCBIfam" id="NF003950">
    <property type="entry name" value="PRK05450.1-3"/>
    <property type="match status" value="1"/>
</dbReference>
<reference evidence="6 7" key="1">
    <citation type="submission" date="2014-06" db="EMBL/GenBank/DDBJ databases">
        <title>Whole Genome Sequences of Three Symbiotic Endozoicomonas Bacteria.</title>
        <authorList>
            <person name="Neave M.J."/>
            <person name="Apprill A."/>
            <person name="Voolstra C.R."/>
        </authorList>
    </citation>
    <scope>NUCLEOTIDE SEQUENCE [LARGE SCALE GENOMIC DNA]</scope>
    <source>
        <strain evidence="6 7">DSM 22380</strain>
    </source>
</reference>
<dbReference type="GO" id="GO:0033468">
    <property type="term" value="P:CMP-keto-3-deoxy-D-manno-octulosonic acid biosynthetic process"/>
    <property type="evidence" value="ECO:0007669"/>
    <property type="project" value="UniProtKB-UniRule"/>
</dbReference>
<keyword evidence="3 5" id="KW-0548">Nucleotidyltransferase</keyword>
<dbReference type="PANTHER" id="PTHR42866">
    <property type="entry name" value="3-DEOXY-MANNO-OCTULOSONATE CYTIDYLYLTRANSFERASE"/>
    <property type="match status" value="1"/>
</dbReference>
<dbReference type="EMBL" id="JOJP01000001">
    <property type="protein sequence ID" value="KEI71317.1"/>
    <property type="molecule type" value="Genomic_DNA"/>
</dbReference>
<dbReference type="Gene3D" id="3.90.550.10">
    <property type="entry name" value="Spore Coat Polysaccharide Biosynthesis Protein SpsA, Chain A"/>
    <property type="match status" value="1"/>
</dbReference>
<dbReference type="EC" id="2.7.7.38" evidence="5"/>
<dbReference type="GO" id="GO:0005829">
    <property type="term" value="C:cytosol"/>
    <property type="evidence" value="ECO:0007669"/>
    <property type="project" value="TreeGrafter"/>
</dbReference>
<dbReference type="NCBIfam" id="NF003952">
    <property type="entry name" value="PRK05450.1-5"/>
    <property type="match status" value="1"/>
</dbReference>
<keyword evidence="7" id="KW-1185">Reference proteome</keyword>
<dbReference type="RefSeq" id="WP_020582903.1">
    <property type="nucleotide sequence ID" value="NZ_JOJP01000001.1"/>
</dbReference>
<dbReference type="InterPro" id="IPR004528">
    <property type="entry name" value="KdsB"/>
</dbReference>
<evidence type="ECO:0000256" key="4">
    <source>
        <dbReference type="ARBA" id="ARBA00022985"/>
    </source>
</evidence>
<evidence type="ECO:0000256" key="3">
    <source>
        <dbReference type="ARBA" id="ARBA00022695"/>
    </source>
</evidence>
<dbReference type="GO" id="GO:0016020">
    <property type="term" value="C:membrane"/>
    <property type="evidence" value="ECO:0007669"/>
    <property type="project" value="UniProtKB-SubCell"/>
</dbReference>
<comment type="function">
    <text evidence="5">Activates KDO (a required 8-carbon sugar) for incorporation into bacterial lipopolysaccharide in Gram-negative bacteria.</text>
</comment>
<comment type="caution">
    <text evidence="6">The sequence shown here is derived from an EMBL/GenBank/DDBJ whole genome shotgun (WGS) entry which is preliminary data.</text>
</comment>
<dbReference type="Pfam" id="PF02348">
    <property type="entry name" value="CTP_transf_3"/>
    <property type="match status" value="1"/>
</dbReference>
<name>A0A081KAZ1_9GAMM</name>
<dbReference type="AlphaFoldDB" id="A0A081KAZ1"/>
<dbReference type="eggNOG" id="COG1212">
    <property type="taxonomic scope" value="Bacteria"/>
</dbReference>
<keyword evidence="5" id="KW-0963">Cytoplasm</keyword>
<evidence type="ECO:0000313" key="6">
    <source>
        <dbReference type="EMBL" id="KEI71317.1"/>
    </source>
</evidence>
<dbReference type="PANTHER" id="PTHR42866:SF2">
    <property type="entry name" value="3-DEOXY-MANNO-OCTULOSONATE CYTIDYLYLTRANSFERASE, MITOCHONDRIAL"/>
    <property type="match status" value="1"/>
</dbReference>
<comment type="similarity">
    <text evidence="5">Belongs to the KdsB family.</text>
</comment>
<dbReference type="NCBIfam" id="TIGR00466">
    <property type="entry name" value="kdsB"/>
    <property type="match status" value="1"/>
</dbReference>
<gene>
    <name evidence="5" type="primary">kdsB</name>
    <name evidence="6" type="ORF">GV64_11725</name>
</gene>
<keyword evidence="2 5" id="KW-0808">Transferase</keyword>
<evidence type="ECO:0000256" key="1">
    <source>
        <dbReference type="ARBA" id="ARBA00004370"/>
    </source>
</evidence>
<evidence type="ECO:0000256" key="2">
    <source>
        <dbReference type="ARBA" id="ARBA00022679"/>
    </source>
</evidence>